<protein>
    <recommendedName>
        <fullName evidence="3">Phytanoyl-CoA dioxygenase</fullName>
    </recommendedName>
</protein>
<name>A0AAD2CR27_9STRA</name>
<evidence type="ECO:0000313" key="2">
    <source>
        <dbReference type="Proteomes" id="UP001295423"/>
    </source>
</evidence>
<comment type="caution">
    <text evidence="1">The sequence shown here is derived from an EMBL/GenBank/DDBJ whole genome shotgun (WGS) entry which is preliminary data.</text>
</comment>
<dbReference type="InterPro" id="IPR008775">
    <property type="entry name" value="Phytyl_CoA_dOase-like"/>
</dbReference>
<dbReference type="Gene3D" id="2.60.120.620">
    <property type="entry name" value="q2cbj1_9rhob like domain"/>
    <property type="match status" value="1"/>
</dbReference>
<evidence type="ECO:0008006" key="3">
    <source>
        <dbReference type="Google" id="ProtNLM"/>
    </source>
</evidence>
<proteinExistence type="predicted"/>
<keyword evidence="2" id="KW-1185">Reference proteome</keyword>
<dbReference type="EMBL" id="CAKOGP040001113">
    <property type="protein sequence ID" value="CAJ1943569.1"/>
    <property type="molecule type" value="Genomic_DNA"/>
</dbReference>
<evidence type="ECO:0000313" key="1">
    <source>
        <dbReference type="EMBL" id="CAJ1943569.1"/>
    </source>
</evidence>
<dbReference type="PANTHER" id="PTHR37563:SF2">
    <property type="entry name" value="PHYTANOYL-COA DIOXYGENASE FAMILY PROTEIN (AFU_ORTHOLOGUE AFUA_2G03330)"/>
    <property type="match status" value="1"/>
</dbReference>
<reference evidence="1" key="1">
    <citation type="submission" date="2023-08" db="EMBL/GenBank/DDBJ databases">
        <authorList>
            <person name="Audoor S."/>
            <person name="Bilcke G."/>
        </authorList>
    </citation>
    <scope>NUCLEOTIDE SEQUENCE</scope>
</reference>
<dbReference type="PANTHER" id="PTHR37563">
    <property type="entry name" value="PHYTANOYL-COA DIOXYGENASE FAMILY PROTEIN (AFU_ORTHOLOGUE AFUA_2G03330)"/>
    <property type="match status" value="1"/>
</dbReference>
<sequence>MVASTENVDTMPASPEDHMFRLTKESSTSVAAAFKNDGFVLLQEALDPSLLEDWRNFGEAYFIKSFQLLHENGHTNAPIPYEKEYLMGLGAKNGFKEMVMRSPGRYELSLLDCLDQVPDIKKIVGALEPLLPKCLGGGYKSTLPLKLCHLSILVSTPGSTDQGWHADGGHASLQQHLPCHCANVFVPLHDLPEEMGPTEFRPESHYLTRNLAPMMLAAKCRGTLRVPVWPALNLGDVVCFDYRILHRGRANNSDRNRFVLVLTFAEPWFTDVLNFPKRSMKTPAE</sequence>
<dbReference type="SUPFAM" id="SSF51197">
    <property type="entry name" value="Clavaminate synthase-like"/>
    <property type="match status" value="1"/>
</dbReference>
<organism evidence="1 2">
    <name type="scientific">Cylindrotheca closterium</name>
    <dbReference type="NCBI Taxonomy" id="2856"/>
    <lineage>
        <taxon>Eukaryota</taxon>
        <taxon>Sar</taxon>
        <taxon>Stramenopiles</taxon>
        <taxon>Ochrophyta</taxon>
        <taxon>Bacillariophyta</taxon>
        <taxon>Bacillariophyceae</taxon>
        <taxon>Bacillariophycidae</taxon>
        <taxon>Bacillariales</taxon>
        <taxon>Bacillariaceae</taxon>
        <taxon>Cylindrotheca</taxon>
    </lineage>
</organism>
<dbReference type="Proteomes" id="UP001295423">
    <property type="component" value="Unassembled WGS sequence"/>
</dbReference>
<dbReference type="Pfam" id="PF05721">
    <property type="entry name" value="PhyH"/>
    <property type="match status" value="1"/>
</dbReference>
<gene>
    <name evidence="1" type="ORF">CYCCA115_LOCUS8507</name>
</gene>
<accession>A0AAD2CR27</accession>
<dbReference type="InterPro" id="IPR051961">
    <property type="entry name" value="Fungal_Metabolite_Diox"/>
</dbReference>
<dbReference type="AlphaFoldDB" id="A0AAD2CR27"/>